<gene>
    <name evidence="1" type="ORF">L1987_55438</name>
</gene>
<reference evidence="1 2" key="2">
    <citation type="journal article" date="2022" name="Mol. Ecol. Resour.">
        <title>The genomes of chicory, endive, great burdock and yacon provide insights into Asteraceae paleo-polyploidization history and plant inulin production.</title>
        <authorList>
            <person name="Fan W."/>
            <person name="Wang S."/>
            <person name="Wang H."/>
            <person name="Wang A."/>
            <person name="Jiang F."/>
            <person name="Liu H."/>
            <person name="Zhao H."/>
            <person name="Xu D."/>
            <person name="Zhang Y."/>
        </authorList>
    </citation>
    <scope>NUCLEOTIDE SEQUENCE [LARGE SCALE GENOMIC DNA]</scope>
    <source>
        <strain evidence="2">cv. Yunnan</strain>
        <tissue evidence="1">Leaves</tissue>
    </source>
</reference>
<evidence type="ECO:0000313" key="2">
    <source>
        <dbReference type="Proteomes" id="UP001056120"/>
    </source>
</evidence>
<dbReference type="Proteomes" id="UP001056120">
    <property type="component" value="Linkage Group LG18"/>
</dbReference>
<comment type="caution">
    <text evidence="1">The sequence shown here is derived from an EMBL/GenBank/DDBJ whole genome shotgun (WGS) entry which is preliminary data.</text>
</comment>
<sequence>MKGTAAREKKKSKMDGEEHIVLISSSDNKTRKALEAERSKYDVDYLLVCERLVHLFGLMVLRRRSSFKGSKKSCQFMNSGGFLVFLTTLLVAAVAVSSDALNKETLDTTKKNGEGVKPKQIGVAGFGAGWGVGRGGGLGNVGRGAGGGYGGGPGGGGGEGGGWGGIGPGGGAGGGGTSAGGWGGGGSPGWLGGGGGIPGLGGGGPGGGNGGPGVPGWGRGGGGIPGWGRGGGGMGKKQKEGGHE</sequence>
<proteinExistence type="predicted"/>
<organism evidence="1 2">
    <name type="scientific">Smallanthus sonchifolius</name>
    <dbReference type="NCBI Taxonomy" id="185202"/>
    <lineage>
        <taxon>Eukaryota</taxon>
        <taxon>Viridiplantae</taxon>
        <taxon>Streptophyta</taxon>
        <taxon>Embryophyta</taxon>
        <taxon>Tracheophyta</taxon>
        <taxon>Spermatophyta</taxon>
        <taxon>Magnoliopsida</taxon>
        <taxon>eudicotyledons</taxon>
        <taxon>Gunneridae</taxon>
        <taxon>Pentapetalae</taxon>
        <taxon>asterids</taxon>
        <taxon>campanulids</taxon>
        <taxon>Asterales</taxon>
        <taxon>Asteraceae</taxon>
        <taxon>Asteroideae</taxon>
        <taxon>Heliantheae alliance</taxon>
        <taxon>Millerieae</taxon>
        <taxon>Smallanthus</taxon>
    </lineage>
</organism>
<keyword evidence="2" id="KW-1185">Reference proteome</keyword>
<dbReference type="EMBL" id="CM042035">
    <property type="protein sequence ID" value="KAI3755633.1"/>
    <property type="molecule type" value="Genomic_DNA"/>
</dbReference>
<evidence type="ECO:0000313" key="1">
    <source>
        <dbReference type="EMBL" id="KAI3755633.1"/>
    </source>
</evidence>
<accession>A0ACB9E9E6</accession>
<name>A0ACB9E9E6_9ASTR</name>
<protein>
    <submittedName>
        <fullName evidence="1">Uncharacterized protein</fullName>
    </submittedName>
</protein>
<reference evidence="2" key="1">
    <citation type="journal article" date="2022" name="Mol. Ecol. Resour.">
        <title>The genomes of chicory, endive, great burdock and yacon provide insights into Asteraceae palaeo-polyploidization history and plant inulin production.</title>
        <authorList>
            <person name="Fan W."/>
            <person name="Wang S."/>
            <person name="Wang H."/>
            <person name="Wang A."/>
            <person name="Jiang F."/>
            <person name="Liu H."/>
            <person name="Zhao H."/>
            <person name="Xu D."/>
            <person name="Zhang Y."/>
        </authorList>
    </citation>
    <scope>NUCLEOTIDE SEQUENCE [LARGE SCALE GENOMIC DNA]</scope>
    <source>
        <strain evidence="2">cv. Yunnan</strain>
    </source>
</reference>